<dbReference type="Pfam" id="PF00076">
    <property type="entry name" value="RRM_1"/>
    <property type="match status" value="1"/>
</dbReference>
<comment type="similarity">
    <text evidence="2 11">Belongs to the YME2 family.</text>
</comment>
<dbReference type="Pfam" id="PF10443">
    <property type="entry name" value="RNA12"/>
    <property type="match status" value="1"/>
</dbReference>
<keyword evidence="8 11" id="KW-0496">Mitochondrion</keyword>
<keyword evidence="11" id="KW-0507">mRNA processing</keyword>
<dbReference type="GO" id="GO:0005743">
    <property type="term" value="C:mitochondrial inner membrane"/>
    <property type="evidence" value="ECO:0007669"/>
    <property type="project" value="UniProtKB-SubCell"/>
</dbReference>
<keyword evidence="11" id="KW-0694">RNA-binding</keyword>
<dbReference type="SMART" id="SM00360">
    <property type="entry name" value="RRM"/>
    <property type="match status" value="1"/>
</dbReference>
<dbReference type="InterPro" id="IPR035979">
    <property type="entry name" value="RBD_domain_sf"/>
</dbReference>
<gene>
    <name evidence="14" type="primary">YME2_1</name>
    <name evidence="14" type="ORF">BGZ65_001437</name>
</gene>
<keyword evidence="6" id="KW-0809">Transit peptide</keyword>
<dbReference type="SUPFAM" id="SSF54928">
    <property type="entry name" value="RNA-binding domain, RBD"/>
    <property type="match status" value="1"/>
</dbReference>
<feature type="compositionally biased region" description="Basic residues" evidence="12">
    <location>
        <begin position="415"/>
        <end position="427"/>
    </location>
</feature>
<evidence type="ECO:0000313" key="14">
    <source>
        <dbReference type="EMBL" id="KAF9937505.1"/>
    </source>
</evidence>
<dbReference type="AlphaFoldDB" id="A0A9P6LTH8"/>
<protein>
    <recommendedName>
        <fullName evidence="3 11">Mitochondrial escape protein 2</fullName>
    </recommendedName>
</protein>
<keyword evidence="15" id="KW-1185">Reference proteome</keyword>
<evidence type="ECO:0000256" key="4">
    <source>
        <dbReference type="ARBA" id="ARBA00022692"/>
    </source>
</evidence>
<name>A0A9P6LTH8_9FUNG</name>
<dbReference type="GO" id="GO:0003723">
    <property type="term" value="F:RNA binding"/>
    <property type="evidence" value="ECO:0007669"/>
    <property type="project" value="UniProtKB-UniRule"/>
</dbReference>
<evidence type="ECO:0000259" key="13">
    <source>
        <dbReference type="SMART" id="SM00360"/>
    </source>
</evidence>
<dbReference type="GO" id="GO:0006397">
    <property type="term" value="P:mRNA processing"/>
    <property type="evidence" value="ECO:0007669"/>
    <property type="project" value="UniProtKB-UniRule"/>
</dbReference>
<evidence type="ECO:0000256" key="7">
    <source>
        <dbReference type="ARBA" id="ARBA00022989"/>
    </source>
</evidence>
<dbReference type="InterPro" id="IPR000504">
    <property type="entry name" value="RRM_dom"/>
</dbReference>
<dbReference type="Proteomes" id="UP000749646">
    <property type="component" value="Unassembled WGS sequence"/>
</dbReference>
<dbReference type="EMBL" id="JAAAHW010009684">
    <property type="protein sequence ID" value="KAF9937505.1"/>
    <property type="molecule type" value="Genomic_DNA"/>
</dbReference>
<proteinExistence type="inferred from homology"/>
<dbReference type="Gene3D" id="3.30.70.330">
    <property type="match status" value="1"/>
</dbReference>
<dbReference type="OrthoDB" id="10267654at2759"/>
<evidence type="ECO:0000256" key="6">
    <source>
        <dbReference type="ARBA" id="ARBA00022946"/>
    </source>
</evidence>
<dbReference type="InterPro" id="IPR018850">
    <property type="entry name" value="Mt_escape_2_C"/>
</dbReference>
<dbReference type="InterPro" id="IPR012677">
    <property type="entry name" value="Nucleotide-bd_a/b_plait_sf"/>
</dbReference>
<comment type="function">
    <text evidence="10 11">Plays a role in maintaining the mitochondrial genome and in controlling the mtDNA escape. Involved in the regulation of mtDNA nucleotide structure and number. May have a dispensable role in early maturation of pre-rRNA.</text>
</comment>
<comment type="subcellular location">
    <subcellularLocation>
        <location evidence="1 11">Mitochondrion inner membrane</location>
        <topology evidence="1 11">Single-pass membrane protein</topology>
    </subcellularLocation>
</comment>
<keyword evidence="9" id="KW-0472">Membrane</keyword>
<sequence>MGWWDIRYSLMRPGWNSLERKAKQELVPPENAMPFHFKIGGIEPRLKDGGMFVHFSYVHPSSYTTREALKEIESRCEQHLISHIHYMWFNLRKVRAFLVKGSPFLEDMASRYPSGRVRVEYTGDANVEGLFTLFRKYGKIIDIIMLPPVKDMPRQAIVQYSLMRASTSAKNCLHGAEINGVKLNVTFERTLQGNVTWNWLTNHPRITVPLGGLAIAGVSFVVFDPMRVFSMHSKIIQLFNVNEYPILKWLRKETIGRLTRTPVDSLQTFIIVHGPRGSGKTDMVDYVIKDKKHKVTIRCEELANARTEAELLSNLARQVGYVPLFQFMSTINNMVDVAITASTGQKAGLSATFEGQMKKILDALALAIQQASPTKDMHNISPETIMKKIEETLEEKARREEAGSCASPSQAKLIAKAKSKKEKKKKDKERNQRCDPDEIPVIVIDGYMCREKGAHARELWTYLAEWAAVLVENHVAHVVFLTNNVAVSKPLAKALPNMTFETLALSDATMESALEFVYKHLDRDDFPDLMEFIQMFGGRMTDLQLYVQKIKNGLSPADAMDDVLYRAVVEVRKGAFDFDSTDGRTLGWTPIQFWIVMKQLATNGTANFDELMIHPLFKNNESPFLAMGQAELITICYHNGRPLTIYPGKPIYRSAFKEILSDVGFSAVMDLESANFLEKEEMVKIAKWEAELKDLSGLLYKDGSWLFGGGKVPKEVDTRVKWLMKKLAESHAKVEKYDQETTHAKKVVASLSHGV</sequence>
<dbReference type="InterPro" id="IPR039627">
    <property type="entry name" value="Yme2_C"/>
</dbReference>
<evidence type="ECO:0000256" key="12">
    <source>
        <dbReference type="SAM" id="MobiDB-lite"/>
    </source>
</evidence>
<organism evidence="14 15">
    <name type="scientific">Modicella reniformis</name>
    <dbReference type="NCBI Taxonomy" id="1440133"/>
    <lineage>
        <taxon>Eukaryota</taxon>
        <taxon>Fungi</taxon>
        <taxon>Fungi incertae sedis</taxon>
        <taxon>Mucoromycota</taxon>
        <taxon>Mortierellomycotina</taxon>
        <taxon>Mortierellomycetes</taxon>
        <taxon>Mortierellales</taxon>
        <taxon>Mortierellaceae</taxon>
        <taxon>Modicella</taxon>
    </lineage>
</organism>
<evidence type="ECO:0000256" key="3">
    <source>
        <dbReference type="ARBA" id="ARBA00020222"/>
    </source>
</evidence>
<evidence type="ECO:0000256" key="2">
    <source>
        <dbReference type="ARBA" id="ARBA00010320"/>
    </source>
</evidence>
<reference evidence="14" key="1">
    <citation type="journal article" date="2020" name="Fungal Divers.">
        <title>Resolving the Mortierellaceae phylogeny through synthesis of multi-gene phylogenetics and phylogenomics.</title>
        <authorList>
            <person name="Vandepol N."/>
            <person name="Liber J."/>
            <person name="Desiro A."/>
            <person name="Na H."/>
            <person name="Kennedy M."/>
            <person name="Barry K."/>
            <person name="Grigoriev I.V."/>
            <person name="Miller A.N."/>
            <person name="O'Donnell K."/>
            <person name="Stajich J.E."/>
            <person name="Bonito G."/>
        </authorList>
    </citation>
    <scope>NUCLEOTIDE SEQUENCE</scope>
    <source>
        <strain evidence="14">MES-2147</strain>
    </source>
</reference>
<dbReference type="PANTHER" id="PTHR32198:SF2">
    <property type="entry name" value="MITOCHONDRIAL ESCAPE PROTEIN 2"/>
    <property type="match status" value="1"/>
</dbReference>
<keyword evidence="7" id="KW-1133">Transmembrane helix</keyword>
<dbReference type="InterPro" id="IPR027417">
    <property type="entry name" value="P-loop_NTPase"/>
</dbReference>
<evidence type="ECO:0000256" key="8">
    <source>
        <dbReference type="ARBA" id="ARBA00023128"/>
    </source>
</evidence>
<accession>A0A9P6LTH8</accession>
<evidence type="ECO:0000256" key="9">
    <source>
        <dbReference type="ARBA" id="ARBA00023136"/>
    </source>
</evidence>
<dbReference type="PANTHER" id="PTHR32198">
    <property type="entry name" value="MITOCHONDRIAL ESCAPE PROTEIN 2"/>
    <property type="match status" value="1"/>
</dbReference>
<feature type="domain" description="RRM" evidence="13">
    <location>
        <begin position="116"/>
        <end position="186"/>
    </location>
</feature>
<evidence type="ECO:0000256" key="1">
    <source>
        <dbReference type="ARBA" id="ARBA00004434"/>
    </source>
</evidence>
<evidence type="ECO:0000256" key="10">
    <source>
        <dbReference type="ARBA" id="ARBA00025276"/>
    </source>
</evidence>
<evidence type="ECO:0000256" key="11">
    <source>
        <dbReference type="RuleBase" id="RU367108"/>
    </source>
</evidence>
<keyword evidence="4" id="KW-0812">Transmembrane</keyword>
<keyword evidence="5 11" id="KW-0999">Mitochondrion inner membrane</keyword>
<evidence type="ECO:0000256" key="5">
    <source>
        <dbReference type="ARBA" id="ARBA00022792"/>
    </source>
</evidence>
<dbReference type="SUPFAM" id="SSF52540">
    <property type="entry name" value="P-loop containing nucleoside triphosphate hydrolases"/>
    <property type="match status" value="1"/>
</dbReference>
<feature type="region of interest" description="Disordered" evidence="12">
    <location>
        <begin position="396"/>
        <end position="433"/>
    </location>
</feature>
<comment type="caution">
    <text evidence="14">The sequence shown here is derived from an EMBL/GenBank/DDBJ whole genome shotgun (WGS) entry which is preliminary data.</text>
</comment>
<dbReference type="Gene3D" id="3.40.50.300">
    <property type="entry name" value="P-loop containing nucleotide triphosphate hydrolases"/>
    <property type="match status" value="1"/>
</dbReference>
<evidence type="ECO:0000313" key="15">
    <source>
        <dbReference type="Proteomes" id="UP000749646"/>
    </source>
</evidence>